<protein>
    <recommendedName>
        <fullName evidence="3">KAP NTPase domain-containing protein</fullName>
    </recommendedName>
</protein>
<dbReference type="PANTHER" id="PTHR22674:SF6">
    <property type="entry name" value="NTPASE KAP FAMILY P-LOOP DOMAIN-CONTAINING PROTEIN 1"/>
    <property type="match status" value="1"/>
</dbReference>
<dbReference type="PANTHER" id="PTHR22674">
    <property type="entry name" value="NTPASE, KAP FAMILY P-LOOP DOMAIN-CONTAINING 1"/>
    <property type="match status" value="1"/>
</dbReference>
<keyword evidence="2" id="KW-0812">Transmembrane</keyword>
<accession>A0ABQ0A3G4</accession>
<organism evidence="4 5">
    <name type="scientific">Sessilibacter corallicola</name>
    <dbReference type="NCBI Taxonomy" id="2904075"/>
    <lineage>
        <taxon>Bacteria</taxon>
        <taxon>Pseudomonadati</taxon>
        <taxon>Pseudomonadota</taxon>
        <taxon>Gammaproteobacteria</taxon>
        <taxon>Cellvibrionales</taxon>
        <taxon>Cellvibrionaceae</taxon>
        <taxon>Sessilibacter</taxon>
    </lineage>
</organism>
<keyword evidence="5" id="KW-1185">Reference proteome</keyword>
<feature type="domain" description="KAP NTPase" evidence="3">
    <location>
        <begin position="297"/>
        <end position="372"/>
    </location>
</feature>
<dbReference type="EMBL" id="BAABWN010000001">
    <property type="protein sequence ID" value="GAA6166192.1"/>
    <property type="molecule type" value="Genomic_DNA"/>
</dbReference>
<evidence type="ECO:0000256" key="1">
    <source>
        <dbReference type="SAM" id="MobiDB-lite"/>
    </source>
</evidence>
<dbReference type="InterPro" id="IPR011646">
    <property type="entry name" value="KAP_P-loop"/>
</dbReference>
<feature type="transmembrane region" description="Helical" evidence="2">
    <location>
        <begin position="488"/>
        <end position="508"/>
    </location>
</feature>
<evidence type="ECO:0000313" key="5">
    <source>
        <dbReference type="Proteomes" id="UP001465153"/>
    </source>
</evidence>
<feature type="transmembrane region" description="Helical" evidence="2">
    <location>
        <begin position="450"/>
        <end position="468"/>
    </location>
</feature>
<name>A0ABQ0A3G4_9GAMM</name>
<keyword evidence="2" id="KW-1133">Transmembrane helix</keyword>
<keyword evidence="2" id="KW-0472">Membrane</keyword>
<sequence>MSISIDNVTRSFSKSNPNAHAEREKGFDLKSFQDRVRNRTSQLYRRDKFLPRAIALRAVTRIFPALAVTGDFNYWLTNTENASAEKTNNKHQIIDNRAYNLLRLFQTLSLAKQICTGLEGDRSNYVDTAIEAARGSYAAANDAGDSVSAKAAHAVAYLGAYAAEADVCAPAFTYSYSIEAAKSSGYCDELVANIEQDLDAAKNSSAIDLLKSPLWHGAAPDAFVELYSGSFRPLVQAIASDSIDEKIVVALRHLLKVYESLAQLQIKSAVKQTISAETSSESDSDISDALNRKSLVNALVNKFTHKSNSGHLTVGLLGYWGSGKTRILDLLKERLVTKESNFIWGEFNAWAYEYTDNIQAGMAHEIINALTEFRVPYEPPIKKESNGKKESDGKKENDGKTGTGLKDEIYAYFDYLKYRLKRTFLWNACARNYLAANFVTHSHPIKSIRLGAVLVVLCVLVMFIVQSWPDIYNAKFNDYKEFEGVIDGIIAANIAALGSSVTLVYFLIRQVKRLFSQPYTKELLTYVKMPSYAQHIGLVSEMRSDIALMCDLRLKKSLFGLLKPKRMIFVVDDLDRCSPEGIVKTLEAVRLILDIENVTVILAIDQRIALAALAHHYRELQGYHTSGDAKSIARDYLGKIIHIPINLPEPDFNSVAGYMSYVWKEHESPRKPSWLNDVMPGKTVFERSEQNSNIDENQEFNASILESETYQSIDELADFVIEEPVSESVNSEQLLEGLTDDQKAAFVYWTQQFQLVNPRQLKRLHNSYNLLQLVSEKNDTVVSNRHHLAFGYLVSLIALEFVNNQTNLKITKKLKCYLFSMDKVSYEFAEAYMLENNRCEIDGLVSNDVSIACGKARDIIEMTAAQFIPENPHKSKLEVLYDFVNSFVLPTIEVDEDIKPVDEG</sequence>
<dbReference type="RefSeq" id="WP_353301223.1">
    <property type="nucleotide sequence ID" value="NZ_BAABWN010000001.1"/>
</dbReference>
<proteinExistence type="predicted"/>
<dbReference type="InterPro" id="IPR052754">
    <property type="entry name" value="NTPase_KAP_P-loop"/>
</dbReference>
<evidence type="ECO:0000259" key="3">
    <source>
        <dbReference type="Pfam" id="PF07693"/>
    </source>
</evidence>
<evidence type="ECO:0000256" key="2">
    <source>
        <dbReference type="SAM" id="Phobius"/>
    </source>
</evidence>
<reference evidence="4 5" key="1">
    <citation type="submission" date="2024-04" db="EMBL/GenBank/DDBJ databases">
        <title>Draft genome sequence of Sessilibacter corallicola NBRC 116591.</title>
        <authorList>
            <person name="Miyakawa T."/>
            <person name="Kusuya Y."/>
            <person name="Miura T."/>
        </authorList>
    </citation>
    <scope>NUCLEOTIDE SEQUENCE [LARGE SCALE GENOMIC DNA]</scope>
    <source>
        <strain evidence="4 5">KU-00831-HH</strain>
    </source>
</reference>
<gene>
    <name evidence="4" type="ORF">NBRC116591_00020</name>
</gene>
<feature type="domain" description="KAP NTPase" evidence="3">
    <location>
        <begin position="555"/>
        <end position="770"/>
    </location>
</feature>
<feature type="region of interest" description="Disordered" evidence="1">
    <location>
        <begin position="380"/>
        <end position="400"/>
    </location>
</feature>
<dbReference type="InterPro" id="IPR027417">
    <property type="entry name" value="P-loop_NTPase"/>
</dbReference>
<evidence type="ECO:0000313" key="4">
    <source>
        <dbReference type="EMBL" id="GAA6166192.1"/>
    </source>
</evidence>
<dbReference type="SUPFAM" id="SSF52540">
    <property type="entry name" value="P-loop containing nucleoside triphosphate hydrolases"/>
    <property type="match status" value="1"/>
</dbReference>
<dbReference type="Pfam" id="PF07693">
    <property type="entry name" value="KAP_NTPase"/>
    <property type="match status" value="2"/>
</dbReference>
<comment type="caution">
    <text evidence="4">The sequence shown here is derived from an EMBL/GenBank/DDBJ whole genome shotgun (WGS) entry which is preliminary data.</text>
</comment>
<dbReference type="Proteomes" id="UP001465153">
    <property type="component" value="Unassembled WGS sequence"/>
</dbReference>